<evidence type="ECO:0000256" key="3">
    <source>
        <dbReference type="ARBA" id="ARBA00022490"/>
    </source>
</evidence>
<evidence type="ECO:0000256" key="5">
    <source>
        <dbReference type="ARBA" id="ARBA00022737"/>
    </source>
</evidence>
<dbReference type="PANTHER" id="PTHR45080">
    <property type="entry name" value="CONTACTIN 5"/>
    <property type="match status" value="1"/>
</dbReference>
<feature type="compositionally biased region" description="Basic and acidic residues" evidence="8">
    <location>
        <begin position="713"/>
        <end position="724"/>
    </location>
</feature>
<dbReference type="Pfam" id="PF07679">
    <property type="entry name" value="I-set"/>
    <property type="match status" value="5"/>
</dbReference>
<evidence type="ECO:0000313" key="11">
    <source>
        <dbReference type="Proteomes" id="UP001054945"/>
    </source>
</evidence>
<dbReference type="GO" id="GO:0050808">
    <property type="term" value="P:synapse organization"/>
    <property type="evidence" value="ECO:0007669"/>
    <property type="project" value="TreeGrafter"/>
</dbReference>
<dbReference type="GO" id="GO:0030017">
    <property type="term" value="C:sarcomere"/>
    <property type="evidence" value="ECO:0007669"/>
    <property type="project" value="UniProtKB-SubCell"/>
</dbReference>
<evidence type="ECO:0000256" key="2">
    <source>
        <dbReference type="ARBA" id="ARBA00006692"/>
    </source>
</evidence>
<evidence type="ECO:0000256" key="7">
    <source>
        <dbReference type="ARBA" id="ARBA00023319"/>
    </source>
</evidence>
<dbReference type="InterPro" id="IPR013783">
    <property type="entry name" value="Ig-like_fold"/>
</dbReference>
<keyword evidence="7" id="KW-0393">Immunoglobulin domain</keyword>
<dbReference type="PROSITE" id="PS50835">
    <property type="entry name" value="IG_LIKE"/>
    <property type="match status" value="5"/>
</dbReference>
<dbReference type="GO" id="GO:0043025">
    <property type="term" value="C:neuronal cell body"/>
    <property type="evidence" value="ECO:0007669"/>
    <property type="project" value="TreeGrafter"/>
</dbReference>
<dbReference type="GO" id="GO:0007156">
    <property type="term" value="P:homophilic cell adhesion via plasma membrane adhesion molecules"/>
    <property type="evidence" value="ECO:0007669"/>
    <property type="project" value="TreeGrafter"/>
</dbReference>
<dbReference type="InterPro" id="IPR013098">
    <property type="entry name" value="Ig_I-set"/>
</dbReference>
<dbReference type="FunFam" id="2.60.40.10:FF:000080">
    <property type="entry name" value="Myosin light chain kinase, smooth muscle"/>
    <property type="match status" value="1"/>
</dbReference>
<evidence type="ECO:0000313" key="10">
    <source>
        <dbReference type="EMBL" id="GIY77540.1"/>
    </source>
</evidence>
<dbReference type="FunFam" id="2.60.40.10:FF:000345">
    <property type="entry name" value="Muscle M-line assembly protein unc-89"/>
    <property type="match status" value="1"/>
</dbReference>
<feature type="compositionally biased region" description="Low complexity" evidence="8">
    <location>
        <begin position="60"/>
        <end position="71"/>
    </location>
</feature>
<dbReference type="PANTHER" id="PTHR45080:SF8">
    <property type="entry name" value="IG-LIKE DOMAIN-CONTAINING PROTEIN"/>
    <property type="match status" value="1"/>
</dbReference>
<protein>
    <submittedName>
        <fullName evidence="10">Titin</fullName>
    </submittedName>
</protein>
<dbReference type="Proteomes" id="UP001054945">
    <property type="component" value="Unassembled WGS sequence"/>
</dbReference>
<sequence>MPSEFLNLILTILRLKAGSLRNSRSPFCPSAPSKAQKLVLKCVVTGSPVPDIKWYREGVSSGPPGTSGPPTTCKPGRRHSPSPRSSPTTRAPSPALRSTSTAKDATTAPLTVTEDIVMIEKSDLYEPPKFVKPLLPISAPEGEPLEMTVEATGIPIPTLQWFHNNQELKPSRDFKVTTEGGKSSLLIAEVFPDDAGVYSVKATNKTGQASTTATLNVISEVESPKPEPIPPIFIKPLISQLVPEGEPVRMEVEVMACPDATFTWTFKKRSIKSSRDFQITSENNKSVLMVCEAFADDTGAYTCKAQNEAGTATTTATLTIESPPEDEVTEAPKFKTQLTPVKVMDSEEAKLSCFVTGEPMPKITWYHNNREVRENSEVWTTYRKDGYCELFLSEVFPEDMGDYLCKAVNKAGEAVTRTTLTVESYEYVPDSEIATLSMDKTHSADATLLSLSEESSAEEFVTIPELPEEEFVVPLENVEAKPGSTIRMQCKVTGIPKPKITWYKSGKVLKHSPQYQIFYEPTGTCSLTITRCTEEDTTEFSCEAHNKNGVDLTTSKVTVTEYKPRKPDWVVEMEEKQKIEDERPKSPIFEKPLEDTFVKTLGKKTTLECIIKGIPEPEVTWYHNEKAIDVSTGYYVIKREKNRSILIILKVTKETEGTYTCKAVNESGEAITTAYLYVGVTKEEHEAELKEKEKKPKRPTIKKATEKTTALQRTRELKPTKSVEEQAETTLRTQEHILVQQVTPQEQPSEVMPSQRPILEKAEVMKNVDVRDHSVSIKQVPIEDIPEQVSLQPGVKSFQTVTMRTEQGRTESVVSQVRPMRGFPQQDMPMQTVSKQGFQQVSQHRETIIRESTQPEDIKGIDVTFLPREGKQEITFDSRMYPKQPRERETIVMDTRQAPKDVTYHDSSMTVSFTQQKQIFSQQPQFRQPELGQQPQQQELWPQPEFPGIRPDVQTWRREQAKQVVERKIEEAMQKDKPQVVEITALPMKPKQDIIFESKETPKQITERERIVIGVSKKGRDIIQPEEQNIL</sequence>
<dbReference type="InterPro" id="IPR003599">
    <property type="entry name" value="Ig_sub"/>
</dbReference>
<feature type="domain" description="Ig-like" evidence="9">
    <location>
        <begin position="128"/>
        <end position="216"/>
    </location>
</feature>
<comment type="subcellular location">
    <subcellularLocation>
        <location evidence="1">Cytoplasm</location>
        <location evidence="1">Myofibril</location>
        <location evidence="1">Sarcomere</location>
    </subcellularLocation>
</comment>
<dbReference type="SMART" id="SM00409">
    <property type="entry name" value="IG"/>
    <property type="match status" value="5"/>
</dbReference>
<dbReference type="InterPro" id="IPR050958">
    <property type="entry name" value="Cell_Adh-Cytoskel_Orgn"/>
</dbReference>
<dbReference type="SUPFAM" id="SSF48726">
    <property type="entry name" value="Immunoglobulin"/>
    <property type="match status" value="5"/>
</dbReference>
<feature type="domain" description="Ig-like" evidence="9">
    <location>
        <begin position="230"/>
        <end position="319"/>
    </location>
</feature>
<reference evidence="10 11" key="1">
    <citation type="submission" date="2021-06" db="EMBL/GenBank/DDBJ databases">
        <title>Caerostris extrusa draft genome.</title>
        <authorList>
            <person name="Kono N."/>
            <person name="Arakawa K."/>
        </authorList>
    </citation>
    <scope>NUCLEOTIDE SEQUENCE [LARGE SCALE GENOMIC DNA]</scope>
</reference>
<feature type="compositionally biased region" description="Polar residues" evidence="8">
    <location>
        <begin position="96"/>
        <end position="107"/>
    </location>
</feature>
<accession>A0AAV4W640</accession>
<keyword evidence="5" id="KW-0677">Repeat</keyword>
<feature type="region of interest" description="Disordered" evidence="8">
    <location>
        <begin position="55"/>
        <end position="107"/>
    </location>
</feature>
<dbReference type="FunFam" id="2.60.40.10:FF:000425">
    <property type="entry name" value="Myosin light chain kinase"/>
    <property type="match status" value="3"/>
</dbReference>
<comment type="caution">
    <text evidence="10">The sequence shown here is derived from an EMBL/GenBank/DDBJ whole genome shotgun (WGS) entry which is preliminary data.</text>
</comment>
<evidence type="ECO:0000256" key="4">
    <source>
        <dbReference type="ARBA" id="ARBA00022729"/>
    </source>
</evidence>
<feature type="domain" description="Ig-like" evidence="9">
    <location>
        <begin position="584"/>
        <end position="672"/>
    </location>
</feature>
<organism evidence="10 11">
    <name type="scientific">Caerostris extrusa</name>
    <name type="common">Bark spider</name>
    <name type="synonym">Caerostris bankana</name>
    <dbReference type="NCBI Taxonomy" id="172846"/>
    <lineage>
        <taxon>Eukaryota</taxon>
        <taxon>Metazoa</taxon>
        <taxon>Ecdysozoa</taxon>
        <taxon>Arthropoda</taxon>
        <taxon>Chelicerata</taxon>
        <taxon>Arachnida</taxon>
        <taxon>Araneae</taxon>
        <taxon>Araneomorphae</taxon>
        <taxon>Entelegynae</taxon>
        <taxon>Araneoidea</taxon>
        <taxon>Araneidae</taxon>
        <taxon>Caerostris</taxon>
    </lineage>
</organism>
<dbReference type="GO" id="GO:0005886">
    <property type="term" value="C:plasma membrane"/>
    <property type="evidence" value="ECO:0007669"/>
    <property type="project" value="TreeGrafter"/>
</dbReference>
<proteinExistence type="inferred from homology"/>
<feature type="compositionally biased region" description="Low complexity" evidence="8">
    <location>
        <begin position="82"/>
        <end position="95"/>
    </location>
</feature>
<dbReference type="InterPro" id="IPR007110">
    <property type="entry name" value="Ig-like_dom"/>
</dbReference>
<name>A0AAV4W640_CAEEX</name>
<keyword evidence="11" id="KW-1185">Reference proteome</keyword>
<feature type="region of interest" description="Disordered" evidence="8">
    <location>
        <begin position="688"/>
        <end position="726"/>
    </location>
</feature>
<keyword evidence="6" id="KW-1015">Disulfide bond</keyword>
<keyword evidence="4" id="KW-0732">Signal</keyword>
<dbReference type="Gene3D" id="2.60.40.10">
    <property type="entry name" value="Immunoglobulins"/>
    <property type="match status" value="5"/>
</dbReference>
<keyword evidence="3" id="KW-0963">Cytoplasm</keyword>
<feature type="domain" description="Ig-like" evidence="9">
    <location>
        <begin position="464"/>
        <end position="560"/>
    </location>
</feature>
<comment type="similarity">
    <text evidence="2">Belongs to the protein kinase superfamily. CAMK Ser/Thr protein kinase family.</text>
</comment>
<dbReference type="GO" id="GO:0030424">
    <property type="term" value="C:axon"/>
    <property type="evidence" value="ECO:0007669"/>
    <property type="project" value="TreeGrafter"/>
</dbReference>
<dbReference type="InterPro" id="IPR036179">
    <property type="entry name" value="Ig-like_dom_sf"/>
</dbReference>
<evidence type="ECO:0000259" key="9">
    <source>
        <dbReference type="PROSITE" id="PS50835"/>
    </source>
</evidence>
<dbReference type="SMART" id="SM00408">
    <property type="entry name" value="IGc2"/>
    <property type="match status" value="5"/>
</dbReference>
<feature type="domain" description="Ig-like" evidence="9">
    <location>
        <begin position="332"/>
        <end position="421"/>
    </location>
</feature>
<evidence type="ECO:0000256" key="8">
    <source>
        <dbReference type="SAM" id="MobiDB-lite"/>
    </source>
</evidence>
<dbReference type="AlphaFoldDB" id="A0AAV4W640"/>
<dbReference type="EMBL" id="BPLR01015640">
    <property type="protein sequence ID" value="GIY77540.1"/>
    <property type="molecule type" value="Genomic_DNA"/>
</dbReference>
<evidence type="ECO:0000256" key="6">
    <source>
        <dbReference type="ARBA" id="ARBA00023157"/>
    </source>
</evidence>
<evidence type="ECO:0000256" key="1">
    <source>
        <dbReference type="ARBA" id="ARBA00004204"/>
    </source>
</evidence>
<dbReference type="InterPro" id="IPR003598">
    <property type="entry name" value="Ig_sub2"/>
</dbReference>
<gene>
    <name evidence="10" type="primary">sls</name>
    <name evidence="10" type="ORF">CEXT_70731</name>
</gene>
<dbReference type="GO" id="GO:0008046">
    <property type="term" value="F:axon guidance receptor activity"/>
    <property type="evidence" value="ECO:0007669"/>
    <property type="project" value="TreeGrafter"/>
</dbReference>